<protein>
    <recommendedName>
        <fullName evidence="2">Ice-binding protein C-terminal domain-containing protein</fullName>
    </recommendedName>
</protein>
<evidence type="ECO:0000313" key="3">
    <source>
        <dbReference type="EMBL" id="CCI01922.1"/>
    </source>
</evidence>
<dbReference type="AlphaFoldDB" id="I4G1W1"/>
<dbReference type="HOGENOM" id="CLU_1188859_0_0_3"/>
<dbReference type="NCBIfam" id="TIGR02595">
    <property type="entry name" value="PEP_CTERM"/>
    <property type="match status" value="1"/>
</dbReference>
<sequence length="233" mass="24313">MTKIKYIIPTATALLASALALATAPAQAATVNYIGCGTGATFCTLPQLFAGGSITVDEDMDGTIDKTFDKWMKTGTWNPPTGLRVTASGAPLLAVLDFTTTNGWTTPAGFTNQFLFNITTAPNLALNSTFKIDLLTYNASGTSVVTVTGNSSMVSSQGPLTVNASFAGSPNMVNLNVMGTTYSFPPLAQGTANIRKFQLTFGQRSRVPEPGTVVGLLAVGGLGLAMKRRQKDS</sequence>
<reference evidence="3 4" key="1">
    <citation type="submission" date="2012-04" db="EMBL/GenBank/DDBJ databases">
        <authorList>
            <person name="Genoscope - CEA"/>
        </authorList>
    </citation>
    <scope>NUCLEOTIDE SEQUENCE [LARGE SCALE GENOMIC DNA]</scope>
    <source>
        <strain evidence="3 4">9443</strain>
    </source>
</reference>
<dbReference type="RefSeq" id="WP_002767423.1">
    <property type="nucleotide sequence ID" value="NZ_HE972966.1"/>
</dbReference>
<dbReference type="EMBL" id="CAIJ01000197">
    <property type="protein sequence ID" value="CCI01922.1"/>
    <property type="molecule type" value="Genomic_DNA"/>
</dbReference>
<gene>
    <name evidence="3" type="ORF">MICAC_2760001</name>
</gene>
<name>I4G1W1_MICAE</name>
<organism evidence="3 4">
    <name type="scientific">Microcystis aeruginosa PCC 9443</name>
    <dbReference type="NCBI Taxonomy" id="1160281"/>
    <lineage>
        <taxon>Bacteria</taxon>
        <taxon>Bacillati</taxon>
        <taxon>Cyanobacteriota</taxon>
        <taxon>Cyanophyceae</taxon>
        <taxon>Oscillatoriophycideae</taxon>
        <taxon>Chroococcales</taxon>
        <taxon>Microcystaceae</taxon>
        <taxon>Microcystis</taxon>
    </lineage>
</organism>
<dbReference type="InterPro" id="IPR013424">
    <property type="entry name" value="Ice-binding_C"/>
</dbReference>
<proteinExistence type="predicted"/>
<evidence type="ECO:0000313" key="4">
    <source>
        <dbReference type="Proteomes" id="UP000003480"/>
    </source>
</evidence>
<evidence type="ECO:0000259" key="2">
    <source>
        <dbReference type="Pfam" id="PF07589"/>
    </source>
</evidence>
<accession>I4G1W1</accession>
<dbReference type="Pfam" id="PF07589">
    <property type="entry name" value="PEP-CTERM"/>
    <property type="match status" value="1"/>
</dbReference>
<keyword evidence="1" id="KW-0732">Signal</keyword>
<feature type="domain" description="Ice-binding protein C-terminal" evidence="2">
    <location>
        <begin position="207"/>
        <end position="229"/>
    </location>
</feature>
<evidence type="ECO:0000256" key="1">
    <source>
        <dbReference type="SAM" id="SignalP"/>
    </source>
</evidence>
<comment type="caution">
    <text evidence="3">The sequence shown here is derived from an EMBL/GenBank/DDBJ whole genome shotgun (WGS) entry which is preliminary data.</text>
</comment>
<dbReference type="Proteomes" id="UP000003480">
    <property type="component" value="Unassembled WGS sequence"/>
</dbReference>
<feature type="signal peptide" evidence="1">
    <location>
        <begin position="1"/>
        <end position="28"/>
    </location>
</feature>
<feature type="chain" id="PRO_5003689983" description="Ice-binding protein C-terminal domain-containing protein" evidence="1">
    <location>
        <begin position="29"/>
        <end position="233"/>
    </location>
</feature>